<reference evidence="4" key="1">
    <citation type="journal article" date="2014" name="Front. Microbiol.">
        <title>High frequency of phylogenetically diverse reductive dehalogenase-homologous genes in deep subseafloor sedimentary metagenomes.</title>
        <authorList>
            <person name="Kawai M."/>
            <person name="Futagami T."/>
            <person name="Toyoda A."/>
            <person name="Takaki Y."/>
            <person name="Nishi S."/>
            <person name="Hori S."/>
            <person name="Arai W."/>
            <person name="Tsubouchi T."/>
            <person name="Morono Y."/>
            <person name="Uchiyama I."/>
            <person name="Ito T."/>
            <person name="Fujiyama A."/>
            <person name="Inagaki F."/>
            <person name="Takami H."/>
        </authorList>
    </citation>
    <scope>NUCLEOTIDE SEQUENCE</scope>
    <source>
        <strain evidence="4">Expedition CK06-06</strain>
    </source>
</reference>
<evidence type="ECO:0000313" key="4">
    <source>
        <dbReference type="EMBL" id="GAH92314.1"/>
    </source>
</evidence>
<keyword evidence="2" id="KW-0808">Transferase</keyword>
<evidence type="ECO:0000256" key="2">
    <source>
        <dbReference type="ARBA" id="ARBA00022679"/>
    </source>
</evidence>
<dbReference type="NCBIfam" id="TIGR00045">
    <property type="entry name" value="glycerate kinase"/>
    <property type="match status" value="1"/>
</dbReference>
<dbReference type="SUPFAM" id="SSF110738">
    <property type="entry name" value="Glycerate kinase I"/>
    <property type="match status" value="1"/>
</dbReference>
<protein>
    <recommendedName>
        <fullName evidence="5">Glycerate kinase</fullName>
    </recommendedName>
</protein>
<dbReference type="InterPro" id="IPR018193">
    <property type="entry name" value="Glyc_kinase_flavodox-like_fold"/>
</dbReference>
<dbReference type="Gene3D" id="3.90.1510.10">
    <property type="entry name" value="Glycerate kinase, domain 2"/>
    <property type="match status" value="1"/>
</dbReference>
<accession>X1KQ74</accession>
<evidence type="ECO:0000256" key="3">
    <source>
        <dbReference type="ARBA" id="ARBA00022777"/>
    </source>
</evidence>
<dbReference type="Pfam" id="PF02595">
    <property type="entry name" value="Gly_kinase"/>
    <property type="match status" value="1"/>
</dbReference>
<comment type="similarity">
    <text evidence="1">Belongs to the glycerate kinase type-1 family.</text>
</comment>
<dbReference type="AlphaFoldDB" id="X1KQ74"/>
<dbReference type="InterPro" id="IPR036129">
    <property type="entry name" value="Glycerate_kinase_sf"/>
</dbReference>
<gene>
    <name evidence="4" type="ORF">S06H3_00289</name>
</gene>
<dbReference type="InterPro" id="IPR004381">
    <property type="entry name" value="Glycerate_kinase"/>
</dbReference>
<name>X1KQ74_9ZZZZ</name>
<dbReference type="GO" id="GO:0008887">
    <property type="term" value="F:glycerate kinase activity"/>
    <property type="evidence" value="ECO:0007669"/>
    <property type="project" value="InterPro"/>
</dbReference>
<dbReference type="EMBL" id="BARV01000047">
    <property type="protein sequence ID" value="GAH92314.1"/>
    <property type="molecule type" value="Genomic_DNA"/>
</dbReference>
<dbReference type="InterPro" id="IPR018197">
    <property type="entry name" value="Glycerate_kinase_RE-like"/>
</dbReference>
<evidence type="ECO:0000256" key="1">
    <source>
        <dbReference type="ARBA" id="ARBA00006284"/>
    </source>
</evidence>
<comment type="caution">
    <text evidence="4">The sequence shown here is derived from an EMBL/GenBank/DDBJ whole genome shotgun (WGS) entry which is preliminary data.</text>
</comment>
<keyword evidence="3" id="KW-0418">Kinase</keyword>
<dbReference type="Gene3D" id="3.40.50.10350">
    <property type="entry name" value="Glycerate kinase, domain 1"/>
    <property type="match status" value="1"/>
</dbReference>
<sequence length="383" mass="40721">MKLKILVSSDKYKGSLSALQVCNIIKESIIEIDKNFEVIISPMADGGEGTVKTLVESQGGKYADLNVTGPLGEPVKARFGIVGDGIAIIEMASASGLALVPEEKRNPMVTTTYGTGELIKKALDMGCNKVIIGIGGSATNDGGLGMAQALGYKFYDSKGRLLGLGGKELAKLHKINASGIHPAVSSCKFYAACDVDNLLTGKRGAAYVYAPQKGADSIMVKELDRGLSNFARVVKKDLGREVEKLKGAGAAGGLGAGLAAFLNARIRPGADIIIEATHLEDKIKDADLIITGEGTMDRQTFFGKSAYSIAKLARKYNIPVITINGSVLIEREDIDKNYSGLTDGNFSIINKPMELAEALRTGKKLLKNTVKELITFYLSVIKK</sequence>
<dbReference type="PANTHER" id="PTHR21599">
    <property type="entry name" value="GLYCERATE KINASE"/>
    <property type="match status" value="1"/>
</dbReference>
<evidence type="ECO:0008006" key="5">
    <source>
        <dbReference type="Google" id="ProtNLM"/>
    </source>
</evidence>
<dbReference type="PANTHER" id="PTHR21599:SF0">
    <property type="entry name" value="GLYCERATE KINASE"/>
    <property type="match status" value="1"/>
</dbReference>
<dbReference type="GO" id="GO:0031388">
    <property type="term" value="P:organic acid phosphorylation"/>
    <property type="evidence" value="ECO:0007669"/>
    <property type="project" value="InterPro"/>
</dbReference>
<organism evidence="4">
    <name type="scientific">marine sediment metagenome</name>
    <dbReference type="NCBI Taxonomy" id="412755"/>
    <lineage>
        <taxon>unclassified sequences</taxon>
        <taxon>metagenomes</taxon>
        <taxon>ecological metagenomes</taxon>
    </lineage>
</organism>
<proteinExistence type="inferred from homology"/>
<dbReference type="PIRSF" id="PIRSF006078">
    <property type="entry name" value="GlxK"/>
    <property type="match status" value="1"/>
</dbReference>